<dbReference type="PANTHER" id="PTHR35385">
    <property type="entry name" value="PROTEIN B, PUTATIVE-RELATED-RELATED"/>
    <property type="match status" value="1"/>
</dbReference>
<accession>A0AAN7ZX27</accession>
<evidence type="ECO:0000313" key="2">
    <source>
        <dbReference type="EMBL" id="KAK5650363.1"/>
    </source>
</evidence>
<feature type="domain" description="MULE transposase" evidence="1">
    <location>
        <begin position="14"/>
        <end position="107"/>
    </location>
</feature>
<gene>
    <name evidence="2" type="ORF">RI129_001392</name>
</gene>
<dbReference type="Pfam" id="PF10551">
    <property type="entry name" value="MULE"/>
    <property type="match status" value="1"/>
</dbReference>
<protein>
    <recommendedName>
        <fullName evidence="1">MULE transposase domain-containing protein</fullName>
    </recommendedName>
</protein>
<dbReference type="PANTHER" id="PTHR35385:SF2">
    <property type="entry name" value="PROTEIN B, PUTATIVE-RELATED"/>
    <property type="match status" value="1"/>
</dbReference>
<keyword evidence="3" id="KW-1185">Reference proteome</keyword>
<proteinExistence type="predicted"/>
<name>A0AAN7ZX27_9COLE</name>
<evidence type="ECO:0000313" key="3">
    <source>
        <dbReference type="Proteomes" id="UP001329430"/>
    </source>
</evidence>
<dbReference type="EMBL" id="JAVRBK010000001">
    <property type="protein sequence ID" value="KAK5650363.1"/>
    <property type="molecule type" value="Genomic_DNA"/>
</dbReference>
<dbReference type="AlphaFoldDB" id="A0AAN7ZX27"/>
<reference evidence="2 3" key="1">
    <citation type="journal article" date="2024" name="Insects">
        <title>An Improved Chromosome-Level Genome Assembly of the Firefly Pyrocoelia pectoralis.</title>
        <authorList>
            <person name="Fu X."/>
            <person name="Meyer-Rochow V.B."/>
            <person name="Ballantyne L."/>
            <person name="Zhu X."/>
        </authorList>
    </citation>
    <scope>NUCLEOTIDE SEQUENCE [LARGE SCALE GENOMIC DNA]</scope>
    <source>
        <strain evidence="2">XCY_ONT2</strain>
    </source>
</reference>
<sequence>MQRVARCLVQASEVLFVDATSNCDVQNHQLYFFATHSPAGGIPVGCIISSSQKVDVFNAGVEGLIEIMPIKISPAVILTDDDMGERNVLKKNWPHSTLLLCTFHVLKTCWKWLKSTKNKIKQENVQDLYKLFRNILMSTTEKDLEMNKNIFSVSCNYPKFKEYVENNDNTNNYVEVMFRLFKDITLERTKAFNLCQLADFVTTSFEFYIKQRILDVILDRLKKQKSKRYEIDEKDVTASQVVDMGSNTGKICKHQAAIIKLFYIDSAVNVLSNETKRKLYFIATGKEANENLLELLLVGNVKSIYNAAKTENERPPDHVCYEIYNQINSDPPVQLGIPSDQEVLEVKEKWKVFSEIILKNLDDDTRFIQLSKFS</sequence>
<organism evidence="2 3">
    <name type="scientific">Pyrocoelia pectoralis</name>
    <dbReference type="NCBI Taxonomy" id="417401"/>
    <lineage>
        <taxon>Eukaryota</taxon>
        <taxon>Metazoa</taxon>
        <taxon>Ecdysozoa</taxon>
        <taxon>Arthropoda</taxon>
        <taxon>Hexapoda</taxon>
        <taxon>Insecta</taxon>
        <taxon>Pterygota</taxon>
        <taxon>Neoptera</taxon>
        <taxon>Endopterygota</taxon>
        <taxon>Coleoptera</taxon>
        <taxon>Polyphaga</taxon>
        <taxon>Elateriformia</taxon>
        <taxon>Elateroidea</taxon>
        <taxon>Lampyridae</taxon>
        <taxon>Lampyrinae</taxon>
        <taxon>Pyrocoelia</taxon>
    </lineage>
</organism>
<evidence type="ECO:0000259" key="1">
    <source>
        <dbReference type="Pfam" id="PF10551"/>
    </source>
</evidence>
<dbReference type="Proteomes" id="UP001329430">
    <property type="component" value="Chromosome 1"/>
</dbReference>
<comment type="caution">
    <text evidence="2">The sequence shown here is derived from an EMBL/GenBank/DDBJ whole genome shotgun (WGS) entry which is preliminary data.</text>
</comment>
<dbReference type="InterPro" id="IPR018289">
    <property type="entry name" value="MULE_transposase_dom"/>
</dbReference>